<dbReference type="PROSITE" id="PS51729">
    <property type="entry name" value="GNAT_YJDJ"/>
    <property type="match status" value="1"/>
</dbReference>
<organism evidence="3 4">
    <name type="scientific">Limosilactobacillus oris F0423</name>
    <dbReference type="NCBI Taxonomy" id="944562"/>
    <lineage>
        <taxon>Bacteria</taxon>
        <taxon>Bacillati</taxon>
        <taxon>Bacillota</taxon>
        <taxon>Bacilli</taxon>
        <taxon>Lactobacillales</taxon>
        <taxon>Lactobacillaceae</taxon>
        <taxon>Limosilactobacillus</taxon>
    </lineage>
</organism>
<dbReference type="InterPro" id="IPR031165">
    <property type="entry name" value="GNAT_YJDJ"/>
</dbReference>
<feature type="domain" description="N-acetyltransferase" evidence="2">
    <location>
        <begin position="16"/>
        <end position="106"/>
    </location>
</feature>
<dbReference type="SUPFAM" id="SSF55729">
    <property type="entry name" value="Acyl-CoA N-acyltransferases (Nat)"/>
    <property type="match status" value="1"/>
</dbReference>
<dbReference type="PANTHER" id="PTHR31435:SF10">
    <property type="entry name" value="BSR4717 PROTEIN"/>
    <property type="match status" value="1"/>
</dbReference>
<dbReference type="Proteomes" id="UP000006035">
    <property type="component" value="Unassembled WGS sequence"/>
</dbReference>
<evidence type="ECO:0000259" key="2">
    <source>
        <dbReference type="PROSITE" id="PS51729"/>
    </source>
</evidence>
<sequence length="111" mass="12367">MCCFLYRNCVTLGKVDDTIAVEKLVATDTNGTLIGQIDYPFVDAAAKRVVLERVFVNPAYRGQGIAGKLMAAFVDYADQAGLTVKLMCPYAKMSFQKHPEYRRLLAPEEQN</sequence>
<comment type="caution">
    <text evidence="3">The sequence shown here is derived from an EMBL/GenBank/DDBJ whole genome shotgun (WGS) entry which is preliminary data.</text>
</comment>
<dbReference type="PANTHER" id="PTHR31435">
    <property type="entry name" value="PROTEIN NATD1"/>
    <property type="match status" value="1"/>
</dbReference>
<protein>
    <submittedName>
        <fullName evidence="3">Acetyltransferase, GNAT family</fullName>
    </submittedName>
</protein>
<evidence type="ECO:0000313" key="4">
    <source>
        <dbReference type="Proteomes" id="UP000006035"/>
    </source>
</evidence>
<dbReference type="InterPro" id="IPR000182">
    <property type="entry name" value="GNAT_dom"/>
</dbReference>
<dbReference type="PROSITE" id="PS51186">
    <property type="entry name" value="GNAT"/>
    <property type="match status" value="1"/>
</dbReference>
<name>A0ABN0D3H1_9LACO</name>
<dbReference type="RefSeq" id="WP_003716100.1">
    <property type="nucleotide sequence ID" value="NZ_AFTL01000019.1"/>
</dbReference>
<dbReference type="CDD" id="cd04301">
    <property type="entry name" value="NAT_SF"/>
    <property type="match status" value="1"/>
</dbReference>
<dbReference type="InterPro" id="IPR016181">
    <property type="entry name" value="Acyl_CoA_acyltransferase"/>
</dbReference>
<dbReference type="Gene3D" id="3.40.630.30">
    <property type="match status" value="1"/>
</dbReference>
<proteinExistence type="predicted"/>
<evidence type="ECO:0000259" key="1">
    <source>
        <dbReference type="PROSITE" id="PS51186"/>
    </source>
</evidence>
<keyword evidence="4" id="KW-1185">Reference proteome</keyword>
<dbReference type="EMBL" id="AFTL01000019">
    <property type="protein sequence ID" value="EGS36026.1"/>
    <property type="molecule type" value="Genomic_DNA"/>
</dbReference>
<reference evidence="3 4" key="1">
    <citation type="submission" date="2011-05" db="EMBL/GenBank/DDBJ databases">
        <authorList>
            <person name="Durkin A.S."/>
            <person name="Kim M."/>
            <person name="Radune D."/>
            <person name="Hostetler J."/>
            <person name="Torralba M."/>
            <person name="Gillis M."/>
            <person name="Methe B."/>
            <person name="Sutton G."/>
            <person name="Nelson K.E."/>
        </authorList>
    </citation>
    <scope>NUCLEOTIDE SEQUENCE [LARGE SCALE GENOMIC DNA]</scope>
    <source>
        <strain evidence="3 4">F0423</strain>
    </source>
</reference>
<accession>A0ABN0D3H1</accession>
<feature type="domain" description="N-acetyltransferase" evidence="1">
    <location>
        <begin position="1"/>
        <end position="111"/>
    </location>
</feature>
<dbReference type="InterPro" id="IPR045057">
    <property type="entry name" value="Gcn5-rel_NAT"/>
</dbReference>
<gene>
    <name evidence="3" type="ORF">HMPREF9102_1014</name>
</gene>
<evidence type="ECO:0000313" key="3">
    <source>
        <dbReference type="EMBL" id="EGS36026.1"/>
    </source>
</evidence>
<dbReference type="Pfam" id="PF14542">
    <property type="entry name" value="Acetyltransf_CG"/>
    <property type="match status" value="1"/>
</dbReference>